<dbReference type="InterPro" id="IPR036116">
    <property type="entry name" value="FN3_sf"/>
</dbReference>
<evidence type="ECO:0000313" key="4">
    <source>
        <dbReference type="EMBL" id="HJD53320.1"/>
    </source>
</evidence>
<dbReference type="InterPro" id="IPR003961">
    <property type="entry name" value="FN3_dom"/>
</dbReference>
<feature type="signal peptide" evidence="2">
    <location>
        <begin position="1"/>
        <end position="18"/>
    </location>
</feature>
<dbReference type="CDD" id="cd00063">
    <property type="entry name" value="FN3"/>
    <property type="match status" value="1"/>
</dbReference>
<comment type="caution">
    <text evidence="4">The sequence shown here is derived from an EMBL/GenBank/DDBJ whole genome shotgun (WGS) entry which is preliminary data.</text>
</comment>
<proteinExistence type="predicted"/>
<name>A0A9D2UIV3_9BACT</name>
<accession>A0A9D2UIV3</accession>
<dbReference type="Proteomes" id="UP000787625">
    <property type="component" value="Unassembled WGS sequence"/>
</dbReference>
<dbReference type="SUPFAM" id="SSF49265">
    <property type="entry name" value="Fibronectin type III"/>
    <property type="match status" value="1"/>
</dbReference>
<reference evidence="4" key="1">
    <citation type="journal article" date="2021" name="PeerJ">
        <title>Extensive microbial diversity within the chicken gut microbiome revealed by metagenomics and culture.</title>
        <authorList>
            <person name="Gilroy R."/>
            <person name="Ravi A."/>
            <person name="Getino M."/>
            <person name="Pursley I."/>
            <person name="Horton D.L."/>
            <person name="Alikhan N.F."/>
            <person name="Baker D."/>
            <person name="Gharbi K."/>
            <person name="Hall N."/>
            <person name="Watson M."/>
            <person name="Adriaenssens E.M."/>
            <person name="Foster-Nyarko E."/>
            <person name="Jarju S."/>
            <person name="Secka A."/>
            <person name="Antonio M."/>
            <person name="Oren A."/>
            <person name="Chaudhuri R.R."/>
            <person name="La Ragione R."/>
            <person name="Hildebrand F."/>
            <person name="Pallen M.J."/>
        </authorList>
    </citation>
    <scope>NUCLEOTIDE SEQUENCE</scope>
    <source>
        <strain evidence="4">MalCec1-1739</strain>
    </source>
</reference>
<dbReference type="Gene3D" id="2.60.40.10">
    <property type="entry name" value="Immunoglobulins"/>
    <property type="match status" value="1"/>
</dbReference>
<feature type="domain" description="Fibronectin type-III" evidence="3">
    <location>
        <begin position="432"/>
        <end position="530"/>
    </location>
</feature>
<evidence type="ECO:0000313" key="5">
    <source>
        <dbReference type="Proteomes" id="UP000787625"/>
    </source>
</evidence>
<evidence type="ECO:0000256" key="1">
    <source>
        <dbReference type="SAM" id="MobiDB-lite"/>
    </source>
</evidence>
<dbReference type="EMBL" id="DWUP01000145">
    <property type="protein sequence ID" value="HJD53320.1"/>
    <property type="molecule type" value="Genomic_DNA"/>
</dbReference>
<sequence>MNRLMLLFPALAVSMAVAASTASQSFESTPLKSGPKRIVPVMQRVDDDVVLHVPGTDQYMRVGDLRKSRPAKVAKAPADNQTSSLREDFDKMTGGSATEPDRQTSILDALGNVLSEYTNIPGWVGSEIWMADGSCFLDYNFSTYSPGYIQTPNVNLSMDNGNFTVKLNARNYDPSESAWIMVYHSPTGNFNGMEDMQDAKLSDEFEEYSFDFTGGTTTSVVRIELYSGVGAFVDYIDILQNSDGLLSPHVNPATGVSSTGFTASWTAVPGAAKYKLDLWHKVIDPDHSVVDRRVEDFSGLVTEDEKFCQVVPNRNDEMFCIAGVNEGWEIGVAKAGEYRHYYSSPDYYQSAPYSMCFDADYDYFFTPQNNEKSVSRFEFWIKSEVLDDSDKLYILFNLNTTGETTTADEVYMYTLAEYYNEGIMDEGIIFEVPMDYIPENVNSVHVQWGGNYYEPCQGYAAVDDIVVEYGVDEPTLPVNDVEGLVVEGTSYTFTDLQEDETYYYTVTAVGSDGSESMPSNEQSVVLTFMSLDAPEAYDFDDPLVEIADDGTVYESFYANWSDVDNADGYELSLDLVHRAPADEVYTLDAEDFSGIPSQAEPSNPDTYNYSSLDVSTYCNRVGWRASLPVLAAGMLGGQYGVYSPQYDLSHGGGAYTVDITLYGQVGDVVTVTAYDYSGSGNNETQECTLTSESQDFTLEFANGSENIGLSFTTTGYYVLLDNFSLAQALEAGDETRMTYFVGRQGGMFNRGLVYVVDRHAGDTYIYKVRAYGVNALGNEILSQYSNEVPVDLGELPSQGVGTGTEAGAARVYVTGDDLVVELMDDADVVVYSINGVQMMSDTACAGVNTYHLGTDGVYIVKVGSEVYKVVK</sequence>
<reference evidence="4" key="2">
    <citation type="submission" date="2021-04" db="EMBL/GenBank/DDBJ databases">
        <authorList>
            <person name="Gilroy R."/>
        </authorList>
    </citation>
    <scope>NUCLEOTIDE SEQUENCE</scope>
    <source>
        <strain evidence="4">MalCec1-1739</strain>
    </source>
</reference>
<keyword evidence="2" id="KW-0732">Signal</keyword>
<dbReference type="PROSITE" id="PS50853">
    <property type="entry name" value="FN3"/>
    <property type="match status" value="1"/>
</dbReference>
<dbReference type="AlphaFoldDB" id="A0A9D2UIV3"/>
<evidence type="ECO:0000259" key="3">
    <source>
        <dbReference type="PROSITE" id="PS50853"/>
    </source>
</evidence>
<feature type="chain" id="PRO_5039040201" evidence="2">
    <location>
        <begin position="19"/>
        <end position="871"/>
    </location>
</feature>
<protein>
    <submittedName>
        <fullName evidence="4">Fibronectin type III domain-containing protein</fullName>
    </submittedName>
</protein>
<evidence type="ECO:0000256" key="2">
    <source>
        <dbReference type="SAM" id="SignalP"/>
    </source>
</evidence>
<organism evidence="4 5">
    <name type="scientific">Candidatus Avibacteroides avistercoris</name>
    <dbReference type="NCBI Taxonomy" id="2840690"/>
    <lineage>
        <taxon>Bacteria</taxon>
        <taxon>Pseudomonadati</taxon>
        <taxon>Bacteroidota</taxon>
        <taxon>Bacteroidia</taxon>
        <taxon>Bacteroidales</taxon>
        <taxon>Bacteroidaceae</taxon>
        <taxon>Bacteroidaceae incertae sedis</taxon>
        <taxon>Candidatus Avibacteroides</taxon>
    </lineage>
</organism>
<gene>
    <name evidence="4" type="ORF">IAA93_06320</name>
</gene>
<dbReference type="InterPro" id="IPR013783">
    <property type="entry name" value="Ig-like_fold"/>
</dbReference>
<feature type="region of interest" description="Disordered" evidence="1">
    <location>
        <begin position="68"/>
        <end position="101"/>
    </location>
</feature>